<evidence type="ECO:0000313" key="2">
    <source>
        <dbReference type="EMBL" id="GBP26622.1"/>
    </source>
</evidence>
<organism evidence="2 3">
    <name type="scientific">Eumeta variegata</name>
    <name type="common">Bagworm moth</name>
    <name type="synonym">Eumeta japonica</name>
    <dbReference type="NCBI Taxonomy" id="151549"/>
    <lineage>
        <taxon>Eukaryota</taxon>
        <taxon>Metazoa</taxon>
        <taxon>Ecdysozoa</taxon>
        <taxon>Arthropoda</taxon>
        <taxon>Hexapoda</taxon>
        <taxon>Insecta</taxon>
        <taxon>Pterygota</taxon>
        <taxon>Neoptera</taxon>
        <taxon>Endopterygota</taxon>
        <taxon>Lepidoptera</taxon>
        <taxon>Glossata</taxon>
        <taxon>Ditrysia</taxon>
        <taxon>Tineoidea</taxon>
        <taxon>Psychidae</taxon>
        <taxon>Oiketicinae</taxon>
        <taxon>Eumeta</taxon>
    </lineage>
</organism>
<reference evidence="2 3" key="1">
    <citation type="journal article" date="2019" name="Commun. Biol.">
        <title>The bagworm genome reveals a unique fibroin gene that provides high tensile strength.</title>
        <authorList>
            <person name="Kono N."/>
            <person name="Nakamura H."/>
            <person name="Ohtoshi R."/>
            <person name="Tomita M."/>
            <person name="Numata K."/>
            <person name="Arakawa K."/>
        </authorList>
    </citation>
    <scope>NUCLEOTIDE SEQUENCE [LARGE SCALE GENOMIC DNA]</scope>
</reference>
<feature type="region of interest" description="Disordered" evidence="1">
    <location>
        <begin position="1"/>
        <end position="52"/>
    </location>
</feature>
<comment type="caution">
    <text evidence="2">The sequence shown here is derived from an EMBL/GenBank/DDBJ whole genome shotgun (WGS) entry which is preliminary data.</text>
</comment>
<sequence>MGFANISKSRRNAGANDSNALVKNENRDRDRNGEPGPRPKLRTRPGSKSSVRLGLESKAGTKLELITRSFHWIDKEFYVHVDEAAGRNDEFHDRRPSTAVNNKNINAVRCMNETGRYVTYGEIRASLGIDWSQIQSILQKHLGMKKLCSRWIPHNLTEAQKTDPITWCNAMLTTFKEGASN</sequence>
<dbReference type="Proteomes" id="UP000299102">
    <property type="component" value="Unassembled WGS sequence"/>
</dbReference>
<proteinExistence type="predicted"/>
<evidence type="ECO:0000256" key="1">
    <source>
        <dbReference type="SAM" id="MobiDB-lite"/>
    </source>
</evidence>
<name>A0A4C1UKY0_EUMVA</name>
<keyword evidence="3" id="KW-1185">Reference proteome</keyword>
<accession>A0A4C1UKY0</accession>
<feature type="compositionally biased region" description="Basic and acidic residues" evidence="1">
    <location>
        <begin position="24"/>
        <end position="33"/>
    </location>
</feature>
<gene>
    <name evidence="2" type="ORF">EVAR_18259_1</name>
</gene>
<evidence type="ECO:0008006" key="4">
    <source>
        <dbReference type="Google" id="ProtNLM"/>
    </source>
</evidence>
<evidence type="ECO:0000313" key="3">
    <source>
        <dbReference type="Proteomes" id="UP000299102"/>
    </source>
</evidence>
<protein>
    <recommendedName>
        <fullName evidence="4">Histone-lysine N-methyltransferase SETMAR</fullName>
    </recommendedName>
</protein>
<dbReference type="OrthoDB" id="10017160at2759"/>
<dbReference type="AlphaFoldDB" id="A0A4C1UKY0"/>
<dbReference type="EMBL" id="BGZK01000182">
    <property type="protein sequence ID" value="GBP26622.1"/>
    <property type="molecule type" value="Genomic_DNA"/>
</dbReference>